<accession>A0ABQ2L7Z1</accession>
<proteinExistence type="predicted"/>
<evidence type="ECO:0000313" key="1">
    <source>
        <dbReference type="EMBL" id="GGO06345.1"/>
    </source>
</evidence>
<dbReference type="RefSeq" id="WP_150005936.1">
    <property type="nucleotide sequence ID" value="NZ_BMOV01000001.1"/>
</dbReference>
<protein>
    <submittedName>
        <fullName evidence="1">Uncharacterized protein</fullName>
    </submittedName>
</protein>
<gene>
    <name evidence="1" type="ORF">GCM10007972_04590</name>
</gene>
<reference evidence="2" key="1">
    <citation type="journal article" date="2019" name="Int. J. Syst. Evol. Microbiol.">
        <title>The Global Catalogue of Microorganisms (GCM) 10K type strain sequencing project: providing services to taxonomists for standard genome sequencing and annotation.</title>
        <authorList>
            <consortium name="The Broad Institute Genomics Platform"/>
            <consortium name="The Broad Institute Genome Sequencing Center for Infectious Disease"/>
            <person name="Wu L."/>
            <person name="Ma J."/>
        </authorList>
    </citation>
    <scope>NUCLEOTIDE SEQUENCE [LARGE SCALE GENOMIC DNA]</scope>
    <source>
        <strain evidence="2">JCM 17843</strain>
    </source>
</reference>
<organism evidence="1 2">
    <name type="scientific">Iodidimonas muriae</name>
    <dbReference type="NCBI Taxonomy" id="261467"/>
    <lineage>
        <taxon>Bacteria</taxon>
        <taxon>Pseudomonadati</taxon>
        <taxon>Pseudomonadota</taxon>
        <taxon>Alphaproteobacteria</taxon>
        <taxon>Iodidimonadales</taxon>
        <taxon>Iodidimonadaceae</taxon>
        <taxon>Iodidimonas</taxon>
    </lineage>
</organism>
<sequence length="183" mass="20725">MEQYAENRMSEVMKALRNSTDALENDLARVYDHWQEVNRSQGQRAGLGYEPRDINKSGVVSVISRRVLNASTGFEEVDPDLSYEALVIKYPEEFTPVVIDAAQERLNLGASKVQEFRRQDIQFFVKSSAIDLFGESSVRPSAGRWVDRDAILPEFHKENKICRRNPEQGLHGPCVAARVGEGR</sequence>
<dbReference type="EMBL" id="BMOV01000001">
    <property type="protein sequence ID" value="GGO06345.1"/>
    <property type="molecule type" value="Genomic_DNA"/>
</dbReference>
<evidence type="ECO:0000313" key="2">
    <source>
        <dbReference type="Proteomes" id="UP000602381"/>
    </source>
</evidence>
<dbReference type="Proteomes" id="UP000602381">
    <property type="component" value="Unassembled WGS sequence"/>
</dbReference>
<name>A0ABQ2L7Z1_9PROT</name>
<comment type="caution">
    <text evidence="1">The sequence shown here is derived from an EMBL/GenBank/DDBJ whole genome shotgun (WGS) entry which is preliminary data.</text>
</comment>
<keyword evidence="2" id="KW-1185">Reference proteome</keyword>